<name>E4ZGJ7_LEPMJ</name>
<feature type="region of interest" description="Disordered" evidence="2">
    <location>
        <begin position="145"/>
        <end position="272"/>
    </location>
</feature>
<organism evidence="3 4">
    <name type="scientific">Leptosphaeria maculans (strain JN3 / isolate v23.1.3 / race Av1-4-5-6-7-8)</name>
    <name type="common">Blackleg fungus</name>
    <name type="synonym">Phoma lingam</name>
    <dbReference type="NCBI Taxonomy" id="985895"/>
    <lineage>
        <taxon>Eukaryota</taxon>
        <taxon>Fungi</taxon>
        <taxon>Dikarya</taxon>
        <taxon>Ascomycota</taxon>
        <taxon>Pezizomycotina</taxon>
        <taxon>Dothideomycetes</taxon>
        <taxon>Pleosporomycetidae</taxon>
        <taxon>Pleosporales</taxon>
        <taxon>Pleosporineae</taxon>
        <taxon>Leptosphaeriaceae</taxon>
        <taxon>Plenodomus</taxon>
        <taxon>Plenodomus lingam/Leptosphaeria maculans species complex</taxon>
    </lineage>
</organism>
<proteinExistence type="predicted"/>
<dbReference type="EMBL" id="FP929064">
    <property type="protein sequence ID" value="CBX90417.1"/>
    <property type="molecule type" value="Genomic_DNA"/>
</dbReference>
<accession>E4ZGJ7</accession>
<evidence type="ECO:0000313" key="3">
    <source>
        <dbReference type="EMBL" id="CBX90417.1"/>
    </source>
</evidence>
<keyword evidence="1" id="KW-0175">Coiled coil</keyword>
<keyword evidence="4" id="KW-1185">Reference proteome</keyword>
<protein>
    <submittedName>
        <fullName evidence="3">Uncharacterized protein</fullName>
    </submittedName>
</protein>
<evidence type="ECO:0000256" key="1">
    <source>
        <dbReference type="SAM" id="Coils"/>
    </source>
</evidence>
<dbReference type="HOGENOM" id="CLU_882744_0_0_1"/>
<gene>
    <name evidence="3" type="ORF">LEMA_P065430.1</name>
</gene>
<evidence type="ECO:0000256" key="2">
    <source>
        <dbReference type="SAM" id="MobiDB-lite"/>
    </source>
</evidence>
<sequence length="330" mass="37655">MGRFDTLNEETKDLVECMLPALAKSFKVEDVVDIIPQDIRMRQWDTERRDHIKDQTENDPRNWGVQFLKDLKTINRVSGWDLATFHAELYEKVALHEETHPWCRLSDIKEIKLDVENPGRKEAMANPVQPVSDSSTDSYLEELVEPNMPKGSSKRRARHEVYEARVQESSKRRKTARLRRANDGSFVRPEKGAKKQHSQDRGDSILSTQSNANRPSTENNRRRHDRYILQSDGEESYGSPTPRSAHPRRISSYSTTPAPNAVQPSHSGQVDASNEPLAVQKLAAELEVAEAELKAARAKFEYIQARELAEQQLKQQALQEDLNAPRAPRG</sequence>
<dbReference type="AlphaFoldDB" id="E4ZGJ7"/>
<dbReference type="eggNOG" id="ENOG502TCTG">
    <property type="taxonomic scope" value="Eukaryota"/>
</dbReference>
<reference evidence="4" key="1">
    <citation type="journal article" date="2011" name="Nat. Commun.">
        <title>Effector diversification within compartments of the Leptosphaeria maculans genome affected by Repeat-Induced Point mutations.</title>
        <authorList>
            <person name="Rouxel T."/>
            <person name="Grandaubert J."/>
            <person name="Hane J.K."/>
            <person name="Hoede C."/>
            <person name="van de Wouw A.P."/>
            <person name="Couloux A."/>
            <person name="Dominguez V."/>
            <person name="Anthouard V."/>
            <person name="Bally P."/>
            <person name="Bourras S."/>
            <person name="Cozijnsen A.J."/>
            <person name="Ciuffetti L.M."/>
            <person name="Degrave A."/>
            <person name="Dilmaghani A."/>
            <person name="Duret L."/>
            <person name="Fudal I."/>
            <person name="Goodwin S.B."/>
            <person name="Gout L."/>
            <person name="Glaser N."/>
            <person name="Linglin J."/>
            <person name="Kema G.H.J."/>
            <person name="Lapalu N."/>
            <person name="Lawrence C.B."/>
            <person name="May K."/>
            <person name="Meyer M."/>
            <person name="Ollivier B."/>
            <person name="Poulain J."/>
            <person name="Schoch C.L."/>
            <person name="Simon A."/>
            <person name="Spatafora J.W."/>
            <person name="Stachowiak A."/>
            <person name="Turgeon B.G."/>
            <person name="Tyler B.M."/>
            <person name="Vincent D."/>
            <person name="Weissenbach J."/>
            <person name="Amselem J."/>
            <person name="Quesneville H."/>
            <person name="Oliver R.P."/>
            <person name="Wincker P."/>
            <person name="Balesdent M.-H."/>
            <person name="Howlett B.J."/>
        </authorList>
    </citation>
    <scope>NUCLEOTIDE SEQUENCE [LARGE SCALE GENOMIC DNA]</scope>
    <source>
        <strain evidence="4">JN3 / isolate v23.1.3 / race Av1-4-5-6-7-8</strain>
    </source>
</reference>
<evidence type="ECO:0000313" key="4">
    <source>
        <dbReference type="Proteomes" id="UP000002668"/>
    </source>
</evidence>
<feature type="coiled-coil region" evidence="1">
    <location>
        <begin position="279"/>
        <end position="306"/>
    </location>
</feature>
<feature type="compositionally biased region" description="Basic and acidic residues" evidence="2">
    <location>
        <begin position="188"/>
        <end position="203"/>
    </location>
</feature>
<dbReference type="VEuPathDB" id="FungiDB:LEMA_P065430.1"/>
<feature type="compositionally biased region" description="Polar residues" evidence="2">
    <location>
        <begin position="251"/>
        <end position="272"/>
    </location>
</feature>
<dbReference type="OrthoDB" id="3781687at2759"/>
<feature type="compositionally biased region" description="Basic and acidic residues" evidence="2">
    <location>
        <begin position="159"/>
        <end position="170"/>
    </location>
</feature>
<dbReference type="InParanoid" id="E4ZGJ7"/>
<feature type="compositionally biased region" description="Polar residues" evidence="2">
    <location>
        <begin position="205"/>
        <end position="218"/>
    </location>
</feature>
<dbReference type="OMA" id="HEPKHPW"/>
<dbReference type="Proteomes" id="UP000002668">
    <property type="component" value="Genome"/>
</dbReference>